<feature type="compositionally biased region" description="Basic and acidic residues" evidence="1">
    <location>
        <begin position="44"/>
        <end position="53"/>
    </location>
</feature>
<keyword evidence="4" id="KW-1185">Reference proteome</keyword>
<feature type="region of interest" description="Disordered" evidence="1">
    <location>
        <begin position="44"/>
        <end position="75"/>
    </location>
</feature>
<gene>
    <name evidence="3" type="ORF">CDAR_268251</name>
    <name evidence="2" type="ORF">CDAR_534841</name>
</gene>
<proteinExistence type="predicted"/>
<name>A0AAV4TS74_9ARAC</name>
<evidence type="ECO:0000313" key="3">
    <source>
        <dbReference type="EMBL" id="GIY47881.1"/>
    </source>
</evidence>
<comment type="caution">
    <text evidence="3">The sequence shown here is derived from an EMBL/GenBank/DDBJ whole genome shotgun (WGS) entry which is preliminary data.</text>
</comment>
<protein>
    <submittedName>
        <fullName evidence="3">Uncharacterized protein</fullName>
    </submittedName>
</protein>
<organism evidence="3 4">
    <name type="scientific">Caerostris darwini</name>
    <dbReference type="NCBI Taxonomy" id="1538125"/>
    <lineage>
        <taxon>Eukaryota</taxon>
        <taxon>Metazoa</taxon>
        <taxon>Ecdysozoa</taxon>
        <taxon>Arthropoda</taxon>
        <taxon>Chelicerata</taxon>
        <taxon>Arachnida</taxon>
        <taxon>Araneae</taxon>
        <taxon>Araneomorphae</taxon>
        <taxon>Entelegynae</taxon>
        <taxon>Araneoidea</taxon>
        <taxon>Araneidae</taxon>
        <taxon>Caerostris</taxon>
    </lineage>
</organism>
<dbReference type="AlphaFoldDB" id="A0AAV4TS74"/>
<evidence type="ECO:0000256" key="1">
    <source>
        <dbReference type="SAM" id="MobiDB-lite"/>
    </source>
</evidence>
<evidence type="ECO:0000313" key="2">
    <source>
        <dbReference type="EMBL" id="GIY09111.1"/>
    </source>
</evidence>
<dbReference type="Proteomes" id="UP001054837">
    <property type="component" value="Unassembled WGS sequence"/>
</dbReference>
<feature type="compositionally biased region" description="Polar residues" evidence="1">
    <location>
        <begin position="57"/>
        <end position="70"/>
    </location>
</feature>
<evidence type="ECO:0000313" key="4">
    <source>
        <dbReference type="Proteomes" id="UP001054837"/>
    </source>
</evidence>
<reference evidence="3 4" key="1">
    <citation type="submission" date="2021-06" db="EMBL/GenBank/DDBJ databases">
        <title>Caerostris darwini draft genome.</title>
        <authorList>
            <person name="Kono N."/>
            <person name="Arakawa K."/>
        </authorList>
    </citation>
    <scope>NUCLEOTIDE SEQUENCE [LARGE SCALE GENOMIC DNA]</scope>
</reference>
<sequence>MKVGAYDLCPRSGHFCARSRCPFNTNALECAASAFVESRDLPLRHSSPTERAGEQVVSLSLSTDSSQKNPRTAPKHARFLSQKFNFGRRSVQFHQHHSRISVKILDCRFVAWI</sequence>
<dbReference type="EMBL" id="BPLQ01004584">
    <property type="protein sequence ID" value="GIY09111.1"/>
    <property type="molecule type" value="Genomic_DNA"/>
</dbReference>
<accession>A0AAV4TS74</accession>
<dbReference type="EMBL" id="BPLQ01010026">
    <property type="protein sequence ID" value="GIY47881.1"/>
    <property type="molecule type" value="Genomic_DNA"/>
</dbReference>